<reference evidence="1 2" key="1">
    <citation type="submission" date="2017-06" db="EMBL/GenBank/DDBJ databases">
        <authorList>
            <consortium name="Pathogen Informatics"/>
        </authorList>
    </citation>
    <scope>NUCLEOTIDE SEQUENCE [LARGE SCALE GENOMIC DNA]</scope>
    <source>
        <strain evidence="1 2">NCTC13839</strain>
    </source>
</reference>
<evidence type="ECO:0000313" key="1">
    <source>
        <dbReference type="EMBL" id="SNV75412.1"/>
    </source>
</evidence>
<name>A0A239ZVZ8_9STAP</name>
<gene>
    <name evidence="1" type="ORF">SAMEA4384403_02011</name>
</gene>
<keyword evidence="2" id="KW-1185">Reference proteome</keyword>
<proteinExistence type="predicted"/>
<accession>A0A239ZVZ8</accession>
<dbReference type="AlphaFoldDB" id="A0A239ZVZ8"/>
<sequence length="143" mass="17172">MGKVLSFVDFFEVLNLLGERPNNKISRFLKLSEEIMLSIVDKQKQYENEIKWFNNHFERILKEIYLLNNEELCSNLLDITNEELEVIKSFDENDETKIFIFIDILLSMDDNIEYINNNTHIIDVYKNESYEVYNPDVYERVAM</sequence>
<dbReference type="RefSeq" id="WP_095089136.1">
    <property type="nucleotide sequence ID" value="NZ_BMDM01000001.1"/>
</dbReference>
<protein>
    <submittedName>
        <fullName evidence="1">Uncharacterized protein</fullName>
    </submittedName>
</protein>
<dbReference type="EMBL" id="LT906462">
    <property type="protein sequence ID" value="SNV75412.1"/>
    <property type="molecule type" value="Genomic_DNA"/>
</dbReference>
<dbReference type="KEGG" id="sste:SAMEA4384403_2011"/>
<dbReference type="Proteomes" id="UP000242084">
    <property type="component" value="Chromosome 1"/>
</dbReference>
<organism evidence="1 2">
    <name type="scientific">Mammaliicoccus stepanovicii</name>
    <dbReference type="NCBI Taxonomy" id="643214"/>
    <lineage>
        <taxon>Bacteria</taxon>
        <taxon>Bacillati</taxon>
        <taxon>Bacillota</taxon>
        <taxon>Bacilli</taxon>
        <taxon>Bacillales</taxon>
        <taxon>Staphylococcaceae</taxon>
        <taxon>Mammaliicoccus</taxon>
    </lineage>
</organism>
<evidence type="ECO:0000313" key="2">
    <source>
        <dbReference type="Proteomes" id="UP000242084"/>
    </source>
</evidence>